<keyword evidence="7" id="KW-0677">Repeat</keyword>
<dbReference type="FunFam" id="1.10.8.430:FF:000003">
    <property type="entry name" value="Probable disease resistance protein At5g66910"/>
    <property type="match status" value="1"/>
</dbReference>
<reference evidence="13" key="1">
    <citation type="submission" date="2020-06" db="EMBL/GenBank/DDBJ databases">
        <authorList>
            <person name="Li T."/>
            <person name="Hu X."/>
            <person name="Zhang T."/>
            <person name="Song X."/>
            <person name="Zhang H."/>
            <person name="Dai N."/>
            <person name="Sheng W."/>
            <person name="Hou X."/>
            <person name="Wei L."/>
        </authorList>
    </citation>
    <scope>NUCLEOTIDE SEQUENCE</scope>
    <source>
        <strain evidence="13">3651</strain>
        <tissue evidence="13">Leaf</tissue>
    </source>
</reference>
<evidence type="ECO:0000259" key="12">
    <source>
        <dbReference type="Pfam" id="PF23559"/>
    </source>
</evidence>
<sequence length="591" mass="67915">MAATAYAAVVSLRRVLEDILHHAPQHILLHPQDSQSLLEKITFFQRFLEDYDALPMTNKPQVEDGLESEMAQRVDSIEKKLMMVKGKMDAVKDQQLAKSLSADGLSRRLAPTPNNTTTGLDSHLLQLKERLVGDDEPKLRMISVVGMGGIEVMSKYSDEQIGEQLRKNLYGRSYFIVMDDMWSIKVWDEVRKYFPDTCNKSRVVITTRLSNVAVSFDSYASHEMDFLDEDESWNLVCEKIFQEKTCPPELEEIGRRIAKSCKGLPLALVVIGGLLAKSQRTVLQWVYVAENLVSVINLGNDEQCLKILSLSYSHLPIYLKPCFLYMATFPEDCEIPVSRLVKLWIAEGFVNPIEPRSLEDIAMEYLKELIERNLLITLSTVENFRFTAEVIKRIPNIKKLKISYRNDLEGSKFSSYCLKNLASLSKLESLTLNMIMWREKIYVGDFAFPHSLKKLTLRECHLPWNDMRIVGSLSKLEILRLYDSAFVGHVWNPSEGEFGRLKFLQIHSTNLKYWGAENTHFPSLEHLNLSFVYLQELSLGLAEIHTLRLIELGCCKQSAVNSLKQIREERENLGYEDLQIEVSRDRLWDGF</sequence>
<gene>
    <name evidence="13" type="ORF">Salat_0003800</name>
</gene>
<feature type="domain" description="NB-ARC" evidence="11">
    <location>
        <begin position="156"/>
        <end position="245"/>
    </location>
</feature>
<evidence type="ECO:0000313" key="14">
    <source>
        <dbReference type="Proteomes" id="UP001293254"/>
    </source>
</evidence>
<evidence type="ECO:0000256" key="4">
    <source>
        <dbReference type="ARBA" id="ARBA00022490"/>
    </source>
</evidence>
<dbReference type="Pfam" id="PF00931">
    <property type="entry name" value="NB-ARC"/>
    <property type="match status" value="1"/>
</dbReference>
<dbReference type="InterPro" id="IPR042197">
    <property type="entry name" value="Apaf_helical"/>
</dbReference>
<evidence type="ECO:0000256" key="8">
    <source>
        <dbReference type="ARBA" id="ARBA00022741"/>
    </source>
</evidence>
<protein>
    <submittedName>
        <fullName evidence="13">Late blight resistance proteinR1B-19</fullName>
    </submittedName>
</protein>
<dbReference type="PANTHER" id="PTHR23155">
    <property type="entry name" value="DISEASE RESISTANCE PROTEIN RP"/>
    <property type="match status" value="1"/>
</dbReference>
<dbReference type="SUPFAM" id="SSF52058">
    <property type="entry name" value="L domain-like"/>
    <property type="match status" value="1"/>
</dbReference>
<accession>A0AAE2CWJ9</accession>
<evidence type="ECO:0000256" key="2">
    <source>
        <dbReference type="ARBA" id="ARBA00004496"/>
    </source>
</evidence>
<feature type="domain" description="Disease resistance protein winged helix" evidence="12">
    <location>
        <begin position="329"/>
        <end position="376"/>
    </location>
</feature>
<evidence type="ECO:0000259" key="11">
    <source>
        <dbReference type="Pfam" id="PF00931"/>
    </source>
</evidence>
<keyword evidence="14" id="KW-1185">Reference proteome</keyword>
<name>A0AAE2CWJ9_9LAMI</name>
<keyword evidence="5" id="KW-0433">Leucine-rich repeat</keyword>
<keyword evidence="9" id="KW-0611">Plant defense</keyword>
<dbReference type="GO" id="GO:0005524">
    <property type="term" value="F:ATP binding"/>
    <property type="evidence" value="ECO:0007669"/>
    <property type="project" value="UniProtKB-KW"/>
</dbReference>
<comment type="function">
    <text evidence="1">Confers resistance to late blight (Phytophthora infestans) races carrying the avirulence gene Avr1. Resistance proteins guard the plant against pathogens that contain an appropriate avirulence protein via an indirect interaction with this avirulence protein. That triggers a defense system including the hypersensitive response, which restricts the pathogen growth.</text>
</comment>
<comment type="caution">
    <text evidence="13">The sequence shown here is derived from an EMBL/GenBank/DDBJ whole genome shotgun (WGS) entry which is preliminary data.</text>
</comment>
<dbReference type="InterPro" id="IPR058922">
    <property type="entry name" value="WHD_DRP"/>
</dbReference>
<keyword evidence="10" id="KW-0067">ATP-binding</keyword>
<comment type="subcellular location">
    <subcellularLocation>
        <location evidence="2">Cytoplasm</location>
    </subcellularLocation>
</comment>
<evidence type="ECO:0000313" key="13">
    <source>
        <dbReference type="EMBL" id="KAK4436699.1"/>
    </source>
</evidence>
<dbReference type="InterPro" id="IPR032675">
    <property type="entry name" value="LRR_dom_sf"/>
</dbReference>
<evidence type="ECO:0000256" key="6">
    <source>
        <dbReference type="ARBA" id="ARBA00022667"/>
    </source>
</evidence>
<evidence type="ECO:0000256" key="10">
    <source>
        <dbReference type="ARBA" id="ARBA00022840"/>
    </source>
</evidence>
<evidence type="ECO:0000256" key="3">
    <source>
        <dbReference type="ARBA" id="ARBA00008894"/>
    </source>
</evidence>
<dbReference type="Pfam" id="PF23559">
    <property type="entry name" value="WHD_DRP"/>
    <property type="match status" value="1"/>
</dbReference>
<dbReference type="SUPFAM" id="SSF52540">
    <property type="entry name" value="P-loop containing nucleoside triphosphate hydrolases"/>
    <property type="match status" value="1"/>
</dbReference>
<dbReference type="GO" id="GO:0043531">
    <property type="term" value="F:ADP binding"/>
    <property type="evidence" value="ECO:0007669"/>
    <property type="project" value="InterPro"/>
</dbReference>
<dbReference type="Gene3D" id="1.20.5.4130">
    <property type="match status" value="1"/>
</dbReference>
<dbReference type="FunFam" id="1.10.10.10:FF:000322">
    <property type="entry name" value="Probable disease resistance protein At1g63360"/>
    <property type="match status" value="1"/>
</dbReference>
<dbReference type="InterPro" id="IPR027417">
    <property type="entry name" value="P-loop_NTPase"/>
</dbReference>
<evidence type="ECO:0000256" key="9">
    <source>
        <dbReference type="ARBA" id="ARBA00022821"/>
    </source>
</evidence>
<dbReference type="EMBL" id="JACGWO010000001">
    <property type="protein sequence ID" value="KAK4436699.1"/>
    <property type="molecule type" value="Genomic_DNA"/>
</dbReference>
<dbReference type="Proteomes" id="UP001293254">
    <property type="component" value="Unassembled WGS sequence"/>
</dbReference>
<dbReference type="InterPro" id="IPR044974">
    <property type="entry name" value="Disease_R_plants"/>
</dbReference>
<dbReference type="PANTHER" id="PTHR23155:SF1152">
    <property type="entry name" value="AAA+ ATPASE DOMAIN-CONTAINING PROTEIN"/>
    <property type="match status" value="1"/>
</dbReference>
<reference evidence="13" key="2">
    <citation type="journal article" date="2024" name="Plant">
        <title>Genomic evolution and insights into agronomic trait innovations of Sesamum species.</title>
        <authorList>
            <person name="Miao H."/>
            <person name="Wang L."/>
            <person name="Qu L."/>
            <person name="Liu H."/>
            <person name="Sun Y."/>
            <person name="Le M."/>
            <person name="Wang Q."/>
            <person name="Wei S."/>
            <person name="Zheng Y."/>
            <person name="Lin W."/>
            <person name="Duan Y."/>
            <person name="Cao H."/>
            <person name="Xiong S."/>
            <person name="Wang X."/>
            <person name="Wei L."/>
            <person name="Li C."/>
            <person name="Ma Q."/>
            <person name="Ju M."/>
            <person name="Zhao R."/>
            <person name="Li G."/>
            <person name="Mu C."/>
            <person name="Tian Q."/>
            <person name="Mei H."/>
            <person name="Zhang T."/>
            <person name="Gao T."/>
            <person name="Zhang H."/>
        </authorList>
    </citation>
    <scope>NUCLEOTIDE SEQUENCE</scope>
    <source>
        <strain evidence="13">3651</strain>
    </source>
</reference>
<organism evidence="13 14">
    <name type="scientific">Sesamum alatum</name>
    <dbReference type="NCBI Taxonomy" id="300844"/>
    <lineage>
        <taxon>Eukaryota</taxon>
        <taxon>Viridiplantae</taxon>
        <taxon>Streptophyta</taxon>
        <taxon>Embryophyta</taxon>
        <taxon>Tracheophyta</taxon>
        <taxon>Spermatophyta</taxon>
        <taxon>Magnoliopsida</taxon>
        <taxon>eudicotyledons</taxon>
        <taxon>Gunneridae</taxon>
        <taxon>Pentapetalae</taxon>
        <taxon>asterids</taxon>
        <taxon>lamiids</taxon>
        <taxon>Lamiales</taxon>
        <taxon>Pedaliaceae</taxon>
        <taxon>Sesamum</taxon>
    </lineage>
</organism>
<keyword evidence="4" id="KW-0963">Cytoplasm</keyword>
<evidence type="ECO:0000256" key="7">
    <source>
        <dbReference type="ARBA" id="ARBA00022737"/>
    </source>
</evidence>
<comment type="similarity">
    <text evidence="3">Belongs to the disease resistance NB-LRR family.</text>
</comment>
<dbReference type="Gene3D" id="1.10.8.430">
    <property type="entry name" value="Helical domain of apoptotic protease-activating factors"/>
    <property type="match status" value="1"/>
</dbReference>
<dbReference type="Gene3D" id="3.80.10.10">
    <property type="entry name" value="Ribonuclease Inhibitor"/>
    <property type="match status" value="1"/>
</dbReference>
<dbReference type="Gene3D" id="1.10.10.10">
    <property type="entry name" value="Winged helix-like DNA-binding domain superfamily/Winged helix DNA-binding domain"/>
    <property type="match status" value="1"/>
</dbReference>
<dbReference type="AlphaFoldDB" id="A0AAE2CWJ9"/>
<dbReference type="GO" id="GO:0009626">
    <property type="term" value="P:plant-type hypersensitive response"/>
    <property type="evidence" value="ECO:0007669"/>
    <property type="project" value="UniProtKB-KW"/>
</dbReference>
<dbReference type="InterPro" id="IPR036388">
    <property type="entry name" value="WH-like_DNA-bd_sf"/>
</dbReference>
<dbReference type="Gene3D" id="3.40.50.300">
    <property type="entry name" value="P-loop containing nucleotide triphosphate hydrolases"/>
    <property type="match status" value="1"/>
</dbReference>
<dbReference type="InterPro" id="IPR002182">
    <property type="entry name" value="NB-ARC"/>
</dbReference>
<evidence type="ECO:0000256" key="1">
    <source>
        <dbReference type="ARBA" id="ARBA00002074"/>
    </source>
</evidence>
<proteinExistence type="inferred from homology"/>
<evidence type="ECO:0000256" key="5">
    <source>
        <dbReference type="ARBA" id="ARBA00022614"/>
    </source>
</evidence>
<dbReference type="GO" id="GO:0005737">
    <property type="term" value="C:cytoplasm"/>
    <property type="evidence" value="ECO:0007669"/>
    <property type="project" value="UniProtKB-SubCell"/>
</dbReference>
<keyword evidence="6" id="KW-0381">Hypersensitive response</keyword>
<keyword evidence="8" id="KW-0547">Nucleotide-binding</keyword>